<name>A0A0D6EFE5_SPOSA</name>
<dbReference type="Proteomes" id="UP000243876">
    <property type="component" value="Unassembled WGS sequence"/>
</dbReference>
<evidence type="ECO:0000256" key="3">
    <source>
        <dbReference type="SAM" id="SignalP"/>
    </source>
</evidence>
<accession>A0A0D6EFE5</accession>
<evidence type="ECO:0000313" key="4">
    <source>
        <dbReference type="EMBL" id="CEQ38674.1"/>
    </source>
</evidence>
<reference evidence="5" key="1">
    <citation type="submission" date="2015-02" db="EMBL/GenBank/DDBJ databases">
        <authorList>
            <person name="Gon?alves P."/>
        </authorList>
    </citation>
    <scope>NUCLEOTIDE SEQUENCE [LARGE SCALE GENOMIC DNA]</scope>
</reference>
<dbReference type="PANTHER" id="PTHR31836:SF28">
    <property type="entry name" value="SRCR DOMAIN-CONTAINING PROTEIN-RELATED"/>
    <property type="match status" value="1"/>
</dbReference>
<dbReference type="Gene3D" id="2.40.40.10">
    <property type="entry name" value="RlpA-like domain"/>
    <property type="match status" value="1"/>
</dbReference>
<proteinExistence type="predicted"/>
<organism evidence="4 5">
    <name type="scientific">Sporidiobolus salmonicolor</name>
    <name type="common">Yeast-like fungus</name>
    <name type="synonym">Sporobolomyces salmonicolor</name>
    <dbReference type="NCBI Taxonomy" id="5005"/>
    <lineage>
        <taxon>Eukaryota</taxon>
        <taxon>Fungi</taxon>
        <taxon>Dikarya</taxon>
        <taxon>Basidiomycota</taxon>
        <taxon>Pucciniomycotina</taxon>
        <taxon>Microbotryomycetes</taxon>
        <taxon>Sporidiobolales</taxon>
        <taxon>Sporidiobolaceae</taxon>
        <taxon>Sporobolomyces</taxon>
    </lineage>
</organism>
<dbReference type="InterPro" id="IPR051477">
    <property type="entry name" value="Expansin_CellWall"/>
</dbReference>
<evidence type="ECO:0000256" key="1">
    <source>
        <dbReference type="ARBA" id="ARBA00022729"/>
    </source>
</evidence>
<evidence type="ECO:0000313" key="5">
    <source>
        <dbReference type="Proteomes" id="UP000243876"/>
    </source>
</evidence>
<keyword evidence="5" id="KW-1185">Reference proteome</keyword>
<feature type="chain" id="PRO_5002303205" evidence="3">
    <location>
        <begin position="21"/>
        <end position="194"/>
    </location>
</feature>
<dbReference type="EMBL" id="CENE01000001">
    <property type="protein sequence ID" value="CEQ38674.1"/>
    <property type="molecule type" value="Genomic_DNA"/>
</dbReference>
<dbReference type="InterPro" id="IPR036908">
    <property type="entry name" value="RlpA-like_sf"/>
</dbReference>
<evidence type="ECO:0000256" key="2">
    <source>
        <dbReference type="SAM" id="MobiDB-lite"/>
    </source>
</evidence>
<feature type="compositionally biased region" description="Basic residues" evidence="2">
    <location>
        <begin position="37"/>
        <end position="57"/>
    </location>
</feature>
<keyword evidence="1 3" id="KW-0732">Signal</keyword>
<feature type="signal peptide" evidence="3">
    <location>
        <begin position="1"/>
        <end position="20"/>
    </location>
</feature>
<feature type="region of interest" description="Disordered" evidence="2">
    <location>
        <begin position="25"/>
        <end position="58"/>
    </location>
</feature>
<dbReference type="AlphaFoldDB" id="A0A0D6EFE5"/>
<dbReference type="SUPFAM" id="SSF50685">
    <property type="entry name" value="Barwin-like endoglucanases"/>
    <property type="match status" value="1"/>
</dbReference>
<gene>
    <name evidence="4" type="primary">SPOSA6832_00112</name>
</gene>
<sequence length="194" mass="20198">MLRLTFFLAFVCALATFVAAAPLPTPTPAPRLVERATKKKTTTTTKKKTTTTTKKKTTTTTKKAAATAVKLATTTSYKGQGTWYTQNGVSGSCGQVHKDSDLIVAMNSAQVAGGAHCGRYVTVTNLANSKTVRALVADECPGCSYGSLDLSVGAFQKTVPSALSAMEELDTNPPPLPSVGALSTGVLSVSWSFS</sequence>
<dbReference type="PANTHER" id="PTHR31836">
    <property type="match status" value="1"/>
</dbReference>
<protein>
    <submittedName>
        <fullName evidence="4">SPOSA6832_00112-mRNA-1:cds</fullName>
    </submittedName>
</protein>
<dbReference type="CDD" id="cd22191">
    <property type="entry name" value="DPBB_RlpA_EXP_N-like"/>
    <property type="match status" value="1"/>
</dbReference>
<dbReference type="OrthoDB" id="623670at2759"/>